<sequence length="172" mass="19727">MAAITELRERWAPVAGFGGFYEVSDRGQVRSHHRGGRPLRIIYRKRDDRPYVNLCAHGERKLRAVYHLVLEAFVGPCPDGLEACHEDGDVRNNCLQNLRWDTKAANEADKLRHGTRSRGERHGMSKLEPQDVKIIRSQQPQDWSAAKELGEAFGVDPGTILHIWSRKTWRHI</sequence>
<dbReference type="GO" id="GO:0016788">
    <property type="term" value="F:hydrolase activity, acting on ester bonds"/>
    <property type="evidence" value="ECO:0007669"/>
    <property type="project" value="InterPro"/>
</dbReference>
<dbReference type="Gene3D" id="3.90.75.20">
    <property type="match status" value="1"/>
</dbReference>
<evidence type="ECO:0008006" key="4">
    <source>
        <dbReference type="Google" id="ProtNLM"/>
    </source>
</evidence>
<dbReference type="Pfam" id="PF13392">
    <property type="entry name" value="HNH_3"/>
    <property type="match status" value="1"/>
</dbReference>
<gene>
    <name evidence="3" type="ORF">LCGC14_0273470</name>
</gene>
<organism evidence="3">
    <name type="scientific">marine sediment metagenome</name>
    <dbReference type="NCBI Taxonomy" id="412755"/>
    <lineage>
        <taxon>unclassified sequences</taxon>
        <taxon>metagenomes</taxon>
        <taxon>ecological metagenomes</taxon>
    </lineage>
</organism>
<evidence type="ECO:0000259" key="2">
    <source>
        <dbReference type="Pfam" id="PF13392"/>
    </source>
</evidence>
<feature type="domain" description="HNH nuclease" evidence="2">
    <location>
        <begin position="67"/>
        <end position="107"/>
    </location>
</feature>
<reference evidence="3" key="1">
    <citation type="journal article" date="2015" name="Nature">
        <title>Complex archaea that bridge the gap between prokaryotes and eukaryotes.</title>
        <authorList>
            <person name="Spang A."/>
            <person name="Saw J.H."/>
            <person name="Jorgensen S.L."/>
            <person name="Zaremba-Niedzwiedzka K."/>
            <person name="Martijn J."/>
            <person name="Lind A.E."/>
            <person name="van Eijk R."/>
            <person name="Schleper C."/>
            <person name="Guy L."/>
            <person name="Ettema T.J."/>
        </authorList>
    </citation>
    <scope>NUCLEOTIDE SEQUENCE</scope>
</reference>
<dbReference type="EMBL" id="LAZR01000153">
    <property type="protein sequence ID" value="KKN85935.1"/>
    <property type="molecule type" value="Genomic_DNA"/>
</dbReference>
<evidence type="ECO:0000313" key="3">
    <source>
        <dbReference type="EMBL" id="KKN85935.1"/>
    </source>
</evidence>
<feature type="domain" description="NUMOD4" evidence="1">
    <location>
        <begin position="9"/>
        <end position="54"/>
    </location>
</feature>
<dbReference type="SUPFAM" id="SSF54060">
    <property type="entry name" value="His-Me finger endonucleases"/>
    <property type="match status" value="1"/>
</dbReference>
<proteinExistence type="predicted"/>
<comment type="caution">
    <text evidence="3">The sequence shown here is derived from an EMBL/GenBank/DDBJ whole genome shotgun (WGS) entry which is preliminary data.</text>
</comment>
<evidence type="ECO:0000259" key="1">
    <source>
        <dbReference type="Pfam" id="PF07463"/>
    </source>
</evidence>
<dbReference type="InterPro" id="IPR003615">
    <property type="entry name" value="HNH_nuc"/>
</dbReference>
<accession>A0A0F9TY34</accession>
<dbReference type="Pfam" id="PF07463">
    <property type="entry name" value="NUMOD4"/>
    <property type="match status" value="1"/>
</dbReference>
<dbReference type="InterPro" id="IPR044925">
    <property type="entry name" value="His-Me_finger_sf"/>
</dbReference>
<dbReference type="InterPro" id="IPR010902">
    <property type="entry name" value="NUMOD4"/>
</dbReference>
<protein>
    <recommendedName>
        <fullName evidence="4">HNH nuclease domain-containing protein</fullName>
    </recommendedName>
</protein>
<name>A0A0F9TY34_9ZZZZ</name>
<dbReference type="AlphaFoldDB" id="A0A0F9TY34"/>